<evidence type="ECO:0000313" key="1">
    <source>
        <dbReference type="EMBL" id="CEP21111.1"/>
    </source>
</evidence>
<accession>A0A0H5C0E4</accession>
<dbReference type="AlphaFoldDB" id="A0A0H5C0E4"/>
<organism evidence="1 2">
    <name type="scientific">Cyberlindnera jadinii (strain ATCC 18201 / CBS 1600 / BCRC 20928 / JCM 3617 / NBRC 0987 / NRRL Y-1542)</name>
    <name type="common">Torula yeast</name>
    <name type="synonym">Candida utilis</name>
    <dbReference type="NCBI Taxonomy" id="983966"/>
    <lineage>
        <taxon>Eukaryota</taxon>
        <taxon>Fungi</taxon>
        <taxon>Dikarya</taxon>
        <taxon>Ascomycota</taxon>
        <taxon>Saccharomycotina</taxon>
        <taxon>Saccharomycetes</taxon>
        <taxon>Phaffomycetales</taxon>
        <taxon>Phaffomycetaceae</taxon>
        <taxon>Cyberlindnera</taxon>
    </lineage>
</organism>
<protein>
    <recommendedName>
        <fullName evidence="3">Protein ECM9</fullName>
    </recommendedName>
</protein>
<dbReference type="EMBL" id="CDQK01000001">
    <property type="protein sequence ID" value="CEP21111.1"/>
    <property type="molecule type" value="Genomic_DNA"/>
</dbReference>
<name>A0A0H5C0E4_CYBJN</name>
<dbReference type="Proteomes" id="UP000038830">
    <property type="component" value="Unassembled WGS sequence"/>
</dbReference>
<evidence type="ECO:0000313" key="2">
    <source>
        <dbReference type="Proteomes" id="UP000038830"/>
    </source>
</evidence>
<sequence length="410" mass="48247">MSEDLSIVREYLELCCNCECKKRTLTVMKDMPQYDTNFLHSYNHGHLEVVMFKSTSIKIFQTSHTIMEQFLKDGQVLKGEEDLVKIYLATIGLMMTTNENHTVISIHDDITWKMLHCNSTTLSHIDPMFESDKLILCEMAILQSLLCSNKNKLNKSSSYWHLFKKMMIFVIDSKSIGKIPVYFFESTVFTSAKLHKSNYYAWSFLQFCVSIAKVRTDSIKYHKILKDVEHFCKLNQTDSSAWSCMGNMLEINVTELKLAIFEYNKYATRSQLELSYAKVMLLVPSIGEKLKEMSAWLWKSKCTSEVPYHTFGRLLLYAVKKQNEHVLVWNLMEQAVVHCSVMEDLWFKERQINMVLKRGYFTTDVDLNKDLVLRDRVLSYFNWKRLLNWHTEFIFDPYLRDIPLDVTLDE</sequence>
<proteinExistence type="predicted"/>
<evidence type="ECO:0008006" key="3">
    <source>
        <dbReference type="Google" id="ProtNLM"/>
    </source>
</evidence>
<gene>
    <name evidence="1" type="ORF">BN1211_1133</name>
</gene>
<reference evidence="2" key="1">
    <citation type="journal article" date="2015" name="J. Biotechnol.">
        <title>The structure of the Cyberlindnera jadinii genome and its relation to Candida utilis analyzed by the occurrence of single nucleotide polymorphisms.</title>
        <authorList>
            <person name="Rupp O."/>
            <person name="Brinkrolf K."/>
            <person name="Buerth C."/>
            <person name="Kunigo M."/>
            <person name="Schneider J."/>
            <person name="Jaenicke S."/>
            <person name="Goesmann A."/>
            <person name="Puehler A."/>
            <person name="Jaeger K.-E."/>
            <person name="Ernst J.F."/>
        </authorList>
    </citation>
    <scope>NUCLEOTIDE SEQUENCE [LARGE SCALE GENOMIC DNA]</scope>
    <source>
        <strain evidence="2">ATCC 18201 / CBS 1600 / BCRC 20928 / JCM 3617 / NBRC 0987 / NRRL Y-1542</strain>
    </source>
</reference>
<dbReference type="SUPFAM" id="SSF48439">
    <property type="entry name" value="Protein prenylyltransferase"/>
    <property type="match status" value="1"/>
</dbReference>